<comment type="caution">
    <text evidence="1">The sequence shown here is derived from an EMBL/GenBank/DDBJ whole genome shotgun (WGS) entry which is preliminary data.</text>
</comment>
<dbReference type="Proteomes" id="UP000790709">
    <property type="component" value="Unassembled WGS sequence"/>
</dbReference>
<keyword evidence="2" id="KW-1185">Reference proteome</keyword>
<gene>
    <name evidence="1" type="ORF">BV22DRAFT_1042360</name>
</gene>
<evidence type="ECO:0000313" key="1">
    <source>
        <dbReference type="EMBL" id="KAH7917418.1"/>
    </source>
</evidence>
<name>A0ACB8AX27_9AGAM</name>
<organism evidence="1 2">
    <name type="scientific">Leucogyrophana mollusca</name>
    <dbReference type="NCBI Taxonomy" id="85980"/>
    <lineage>
        <taxon>Eukaryota</taxon>
        <taxon>Fungi</taxon>
        <taxon>Dikarya</taxon>
        <taxon>Basidiomycota</taxon>
        <taxon>Agaricomycotina</taxon>
        <taxon>Agaricomycetes</taxon>
        <taxon>Agaricomycetidae</taxon>
        <taxon>Boletales</taxon>
        <taxon>Boletales incertae sedis</taxon>
        <taxon>Leucogyrophana</taxon>
    </lineage>
</organism>
<proteinExistence type="predicted"/>
<reference evidence="1" key="1">
    <citation type="journal article" date="2021" name="New Phytol.">
        <title>Evolutionary innovations through gain and loss of genes in the ectomycorrhizal Boletales.</title>
        <authorList>
            <person name="Wu G."/>
            <person name="Miyauchi S."/>
            <person name="Morin E."/>
            <person name="Kuo A."/>
            <person name="Drula E."/>
            <person name="Varga T."/>
            <person name="Kohler A."/>
            <person name="Feng B."/>
            <person name="Cao Y."/>
            <person name="Lipzen A."/>
            <person name="Daum C."/>
            <person name="Hundley H."/>
            <person name="Pangilinan J."/>
            <person name="Johnson J."/>
            <person name="Barry K."/>
            <person name="LaButti K."/>
            <person name="Ng V."/>
            <person name="Ahrendt S."/>
            <person name="Min B."/>
            <person name="Choi I.G."/>
            <person name="Park H."/>
            <person name="Plett J.M."/>
            <person name="Magnuson J."/>
            <person name="Spatafora J.W."/>
            <person name="Nagy L.G."/>
            <person name="Henrissat B."/>
            <person name="Grigoriev I.V."/>
            <person name="Yang Z.L."/>
            <person name="Xu J."/>
            <person name="Martin F.M."/>
        </authorList>
    </citation>
    <scope>NUCLEOTIDE SEQUENCE</scope>
    <source>
        <strain evidence="1">KUC20120723A-06</strain>
    </source>
</reference>
<sequence length="72" mass="7816">MNPLLFRVPALTIAINFSSSTLIGSNTYTNATSGIASWFHCITSRGRSSRAAEPHRAYNVCITQTAVLTNQN</sequence>
<accession>A0ACB8AX27</accession>
<dbReference type="EMBL" id="MU267072">
    <property type="protein sequence ID" value="KAH7917418.1"/>
    <property type="molecule type" value="Genomic_DNA"/>
</dbReference>
<protein>
    <submittedName>
        <fullName evidence="1">Uncharacterized protein</fullName>
    </submittedName>
</protein>
<evidence type="ECO:0000313" key="2">
    <source>
        <dbReference type="Proteomes" id="UP000790709"/>
    </source>
</evidence>